<evidence type="ECO:0000256" key="1">
    <source>
        <dbReference type="SAM" id="Phobius"/>
    </source>
</evidence>
<feature type="transmembrane region" description="Helical" evidence="1">
    <location>
        <begin position="404"/>
        <end position="422"/>
    </location>
</feature>
<proteinExistence type="predicted"/>
<organism evidence="2">
    <name type="scientific">marine sediment metagenome</name>
    <dbReference type="NCBI Taxonomy" id="412755"/>
    <lineage>
        <taxon>unclassified sequences</taxon>
        <taxon>metagenomes</taxon>
        <taxon>ecological metagenomes</taxon>
    </lineage>
</organism>
<reference evidence="2" key="1">
    <citation type="journal article" date="2015" name="Nature">
        <title>Complex archaea that bridge the gap between prokaryotes and eukaryotes.</title>
        <authorList>
            <person name="Spang A."/>
            <person name="Saw J.H."/>
            <person name="Jorgensen S.L."/>
            <person name="Zaremba-Niedzwiedzka K."/>
            <person name="Martijn J."/>
            <person name="Lind A.E."/>
            <person name="van Eijk R."/>
            <person name="Schleper C."/>
            <person name="Guy L."/>
            <person name="Ettema T.J."/>
        </authorList>
    </citation>
    <scope>NUCLEOTIDE SEQUENCE</scope>
</reference>
<feature type="non-terminal residue" evidence="2">
    <location>
        <position position="1"/>
    </location>
</feature>
<feature type="transmembrane region" description="Helical" evidence="1">
    <location>
        <begin position="309"/>
        <end position="328"/>
    </location>
</feature>
<sequence>FINRTDSRWDIIDISVTDSMVSSIGGIYSTETNYTLTVEAFLGYLRHLNTNGSVSVTVGLKNPPRNLLKLVNLAKQTLIKQGLDPVERITVIRGWSTGTMILKKRPFTHNETDKIKAFSDRMFFDMVYYPGINPREANRYNVVEGAIYYKSVSGILNDDRYVKDYVFNLGHPTDNRPYFSYFLKIAKLPFHLKEMGHKLILVIEGGYIILFSTFVTAVVYSFILIVIPLFFAGNKIKPKKTKVLIYFGLLGISFMLIEIVLITKVSKYLANPLYSSSVIITSLLIFSGTGSYVSDILAKKRKRITPKNAAYFSILFIAGYTLIILFFYDRFYDSLANTPLFLKLAISILLILPLGLCMGIPFPSGIAELKKTPDHSIPWAWSINGYFSVIASTGAVLISTNVGLVLTGVIAAAGYLCALLVFPE</sequence>
<name>A0A0F9CDQ6_9ZZZZ</name>
<keyword evidence="1" id="KW-0472">Membrane</keyword>
<accession>A0A0F9CDQ6</accession>
<comment type="caution">
    <text evidence="2">The sequence shown here is derived from an EMBL/GenBank/DDBJ whole genome shotgun (WGS) entry which is preliminary data.</text>
</comment>
<dbReference type="EMBL" id="LAZR01036557">
    <property type="protein sequence ID" value="KKL24532.1"/>
    <property type="molecule type" value="Genomic_DNA"/>
</dbReference>
<feature type="transmembrane region" description="Helical" evidence="1">
    <location>
        <begin position="274"/>
        <end position="297"/>
    </location>
</feature>
<gene>
    <name evidence="2" type="ORF">LCGC14_2414370</name>
</gene>
<protein>
    <submittedName>
        <fullName evidence="2">Uncharacterized protein</fullName>
    </submittedName>
</protein>
<keyword evidence="1" id="KW-0812">Transmembrane</keyword>
<feature type="transmembrane region" description="Helical" evidence="1">
    <location>
        <begin position="379"/>
        <end position="398"/>
    </location>
</feature>
<feature type="transmembrane region" description="Helical" evidence="1">
    <location>
        <begin position="340"/>
        <end position="367"/>
    </location>
</feature>
<dbReference type="AlphaFoldDB" id="A0A0F9CDQ6"/>
<keyword evidence="1" id="KW-1133">Transmembrane helix</keyword>
<evidence type="ECO:0000313" key="2">
    <source>
        <dbReference type="EMBL" id="KKL24532.1"/>
    </source>
</evidence>
<feature type="transmembrane region" description="Helical" evidence="1">
    <location>
        <begin position="207"/>
        <end position="231"/>
    </location>
</feature>
<feature type="transmembrane region" description="Helical" evidence="1">
    <location>
        <begin position="243"/>
        <end position="262"/>
    </location>
</feature>